<dbReference type="CDD" id="cd07516">
    <property type="entry name" value="HAD_Pase"/>
    <property type="match status" value="1"/>
</dbReference>
<reference evidence="1 2" key="1">
    <citation type="submission" date="2020-08" db="EMBL/GenBank/DDBJ databases">
        <authorList>
            <person name="Liu C."/>
            <person name="Sun Q."/>
        </authorList>
    </citation>
    <scope>NUCLEOTIDE SEQUENCE [LARGE SCALE GENOMIC DNA]</scope>
    <source>
        <strain evidence="1 2">NSJ-22</strain>
    </source>
</reference>
<protein>
    <submittedName>
        <fullName evidence="1">HAD family phosphatase</fullName>
    </submittedName>
</protein>
<dbReference type="PROSITE" id="PS01229">
    <property type="entry name" value="COF_2"/>
    <property type="match status" value="1"/>
</dbReference>
<dbReference type="InterPro" id="IPR006379">
    <property type="entry name" value="HAD-SF_hydro_IIB"/>
</dbReference>
<proteinExistence type="predicted"/>
<evidence type="ECO:0000313" key="1">
    <source>
        <dbReference type="EMBL" id="MBC6008984.1"/>
    </source>
</evidence>
<dbReference type="InterPro" id="IPR000150">
    <property type="entry name" value="Cof"/>
</dbReference>
<dbReference type="RefSeq" id="WP_187011612.1">
    <property type="nucleotide sequence ID" value="NZ_JACRWG010000003.1"/>
</dbReference>
<dbReference type="NCBIfam" id="TIGR00099">
    <property type="entry name" value="Cof-subfamily"/>
    <property type="match status" value="1"/>
</dbReference>
<organism evidence="1 2">
    <name type="scientific">Catenibacterium faecis</name>
    <dbReference type="NCBI Taxonomy" id="2764323"/>
    <lineage>
        <taxon>Bacteria</taxon>
        <taxon>Bacillati</taxon>
        <taxon>Bacillota</taxon>
        <taxon>Erysipelotrichia</taxon>
        <taxon>Erysipelotrichales</taxon>
        <taxon>Coprobacillaceae</taxon>
        <taxon>Catenibacterium</taxon>
    </lineage>
</organism>
<dbReference type="PANTHER" id="PTHR10000">
    <property type="entry name" value="PHOSPHOSERINE PHOSPHATASE"/>
    <property type="match status" value="1"/>
</dbReference>
<dbReference type="SFLD" id="SFLDG01144">
    <property type="entry name" value="C2.B.4:_PGP_Like"/>
    <property type="match status" value="1"/>
</dbReference>
<dbReference type="SFLD" id="SFLDS00003">
    <property type="entry name" value="Haloacid_Dehalogenase"/>
    <property type="match status" value="1"/>
</dbReference>
<keyword evidence="2" id="KW-1185">Reference proteome</keyword>
<dbReference type="Gene3D" id="3.40.50.1000">
    <property type="entry name" value="HAD superfamily/HAD-like"/>
    <property type="match status" value="1"/>
</dbReference>
<dbReference type="Gene3D" id="3.30.1240.10">
    <property type="match status" value="1"/>
</dbReference>
<dbReference type="SFLD" id="SFLDG01140">
    <property type="entry name" value="C2.B:_Phosphomannomutase_and_P"/>
    <property type="match status" value="1"/>
</dbReference>
<dbReference type="InterPro" id="IPR036412">
    <property type="entry name" value="HAD-like_sf"/>
</dbReference>
<dbReference type="Proteomes" id="UP000603474">
    <property type="component" value="Unassembled WGS sequence"/>
</dbReference>
<evidence type="ECO:0000313" key="2">
    <source>
        <dbReference type="Proteomes" id="UP000603474"/>
    </source>
</evidence>
<comment type="caution">
    <text evidence="1">The sequence shown here is derived from an EMBL/GenBank/DDBJ whole genome shotgun (WGS) entry which is preliminary data.</text>
</comment>
<dbReference type="InterPro" id="IPR023214">
    <property type="entry name" value="HAD_sf"/>
</dbReference>
<name>A0ABR7K8E0_9FIRM</name>
<accession>A0ABR7K8E0</accession>
<dbReference type="PANTHER" id="PTHR10000:SF8">
    <property type="entry name" value="HAD SUPERFAMILY HYDROLASE-LIKE, TYPE 3"/>
    <property type="match status" value="1"/>
</dbReference>
<dbReference type="PRINTS" id="PR00119">
    <property type="entry name" value="CATATPASE"/>
</dbReference>
<dbReference type="NCBIfam" id="TIGR01484">
    <property type="entry name" value="HAD-SF-IIB"/>
    <property type="match status" value="1"/>
</dbReference>
<dbReference type="EMBL" id="JACRWG010000003">
    <property type="protein sequence ID" value="MBC6008984.1"/>
    <property type="molecule type" value="Genomic_DNA"/>
</dbReference>
<sequence>MKYKLIALDLDGTLKNSENKITDETRKTLIKAQQLGATIVLASGRPTPGLRHEAAALKLEKYEGYLLSFNGAKVMDAKTRQTMFEQRLTIEQAKKAYDEAKKHNLAIMTYYDDAVYTEDVDDQYVNIEGRINDIEIKKTESFKSILRDPINKVLCTGDPEHVASVLEDYKSAFPGLSIYRSAPFFIEVMAPNIDKAASLDKLVKMLHLTKEEVIAFGDGFNDLSLIEYAGCGVAMANAVDEVKERADVVTLSNDEDGIAYMLKKLEEELRDESNA</sequence>
<dbReference type="Pfam" id="PF08282">
    <property type="entry name" value="Hydrolase_3"/>
    <property type="match status" value="1"/>
</dbReference>
<dbReference type="SUPFAM" id="SSF56784">
    <property type="entry name" value="HAD-like"/>
    <property type="match status" value="1"/>
</dbReference>
<gene>
    <name evidence="1" type="ORF">H8909_01725</name>
</gene>